<feature type="region of interest" description="Disordered" evidence="1">
    <location>
        <begin position="1404"/>
        <end position="1626"/>
    </location>
</feature>
<evidence type="ECO:0000313" key="3">
    <source>
        <dbReference type="Proteomes" id="UP000235388"/>
    </source>
</evidence>
<name>A0A2N5T4B7_9BASI</name>
<feature type="compositionally biased region" description="Polar residues" evidence="1">
    <location>
        <begin position="426"/>
        <end position="442"/>
    </location>
</feature>
<feature type="compositionally biased region" description="Polar residues" evidence="1">
    <location>
        <begin position="1035"/>
        <end position="1053"/>
    </location>
</feature>
<feature type="compositionally biased region" description="Polar residues" evidence="1">
    <location>
        <begin position="517"/>
        <end position="529"/>
    </location>
</feature>
<feature type="compositionally biased region" description="Basic and acidic residues" evidence="1">
    <location>
        <begin position="726"/>
        <end position="735"/>
    </location>
</feature>
<feature type="compositionally biased region" description="Polar residues" evidence="1">
    <location>
        <begin position="1329"/>
        <end position="1338"/>
    </location>
</feature>
<feature type="region of interest" description="Disordered" evidence="1">
    <location>
        <begin position="218"/>
        <end position="272"/>
    </location>
</feature>
<feature type="compositionally biased region" description="Polar residues" evidence="1">
    <location>
        <begin position="186"/>
        <end position="196"/>
    </location>
</feature>
<feature type="compositionally biased region" description="Polar residues" evidence="1">
    <location>
        <begin position="857"/>
        <end position="866"/>
    </location>
</feature>
<proteinExistence type="predicted"/>
<feature type="compositionally biased region" description="Basic and acidic residues" evidence="1">
    <location>
        <begin position="1303"/>
        <end position="1322"/>
    </location>
</feature>
<feature type="compositionally biased region" description="Low complexity" evidence="1">
    <location>
        <begin position="667"/>
        <end position="695"/>
    </location>
</feature>
<feature type="region of interest" description="Disordered" evidence="1">
    <location>
        <begin position="507"/>
        <end position="609"/>
    </location>
</feature>
<feature type="compositionally biased region" description="Polar residues" evidence="1">
    <location>
        <begin position="565"/>
        <end position="587"/>
    </location>
</feature>
<feature type="region of interest" description="Disordered" evidence="1">
    <location>
        <begin position="174"/>
        <end position="206"/>
    </location>
</feature>
<keyword evidence="3" id="KW-1185">Reference proteome</keyword>
<feature type="compositionally biased region" description="Pro residues" evidence="1">
    <location>
        <begin position="843"/>
        <end position="853"/>
    </location>
</feature>
<feature type="compositionally biased region" description="Polar residues" evidence="1">
    <location>
        <begin position="1404"/>
        <end position="1434"/>
    </location>
</feature>
<feature type="compositionally biased region" description="Polar residues" evidence="1">
    <location>
        <begin position="1070"/>
        <end position="1084"/>
    </location>
</feature>
<accession>A0A2N5T4B7</accession>
<organism evidence="2 3">
    <name type="scientific">Puccinia coronata f. sp. avenae</name>
    <dbReference type="NCBI Taxonomy" id="200324"/>
    <lineage>
        <taxon>Eukaryota</taxon>
        <taxon>Fungi</taxon>
        <taxon>Dikarya</taxon>
        <taxon>Basidiomycota</taxon>
        <taxon>Pucciniomycotina</taxon>
        <taxon>Pucciniomycetes</taxon>
        <taxon>Pucciniales</taxon>
        <taxon>Pucciniaceae</taxon>
        <taxon>Puccinia</taxon>
    </lineage>
</organism>
<comment type="caution">
    <text evidence="2">The sequence shown here is derived from an EMBL/GenBank/DDBJ whole genome shotgun (WGS) entry which is preliminary data.</text>
</comment>
<dbReference type="Proteomes" id="UP000235388">
    <property type="component" value="Unassembled WGS sequence"/>
</dbReference>
<feature type="compositionally biased region" description="Polar residues" evidence="1">
    <location>
        <begin position="1584"/>
        <end position="1604"/>
    </location>
</feature>
<feature type="region of interest" description="Disordered" evidence="1">
    <location>
        <begin position="421"/>
        <end position="468"/>
    </location>
</feature>
<feature type="region of interest" description="Disordered" evidence="1">
    <location>
        <begin position="1267"/>
        <end position="1368"/>
    </location>
</feature>
<reference evidence="2 3" key="1">
    <citation type="submission" date="2017-11" db="EMBL/GenBank/DDBJ databases">
        <title>De novo assembly and phasing of dikaryotic genomes from two isolates of Puccinia coronata f. sp. avenae, the causal agent of oat crown rust.</title>
        <authorList>
            <person name="Miller M.E."/>
            <person name="Zhang Y."/>
            <person name="Omidvar V."/>
            <person name="Sperschneider J."/>
            <person name="Schwessinger B."/>
            <person name="Raley C."/>
            <person name="Palmer J.M."/>
            <person name="Garnica D."/>
            <person name="Upadhyaya N."/>
            <person name="Rathjen J."/>
            <person name="Taylor J.M."/>
            <person name="Park R.F."/>
            <person name="Dodds P.N."/>
            <person name="Hirsch C.D."/>
            <person name="Kianian S.F."/>
            <person name="Figueroa M."/>
        </authorList>
    </citation>
    <scope>NUCLEOTIDE SEQUENCE [LARGE SCALE GENOMIC DNA]</scope>
    <source>
        <strain evidence="2">12NC29</strain>
    </source>
</reference>
<feature type="compositionally biased region" description="Low complexity" evidence="1">
    <location>
        <begin position="1682"/>
        <end position="1700"/>
    </location>
</feature>
<feature type="compositionally biased region" description="Low complexity" evidence="1">
    <location>
        <begin position="907"/>
        <end position="937"/>
    </location>
</feature>
<protein>
    <submittedName>
        <fullName evidence="2">Uncharacterized protein</fullName>
    </submittedName>
</protein>
<feature type="compositionally biased region" description="Polar residues" evidence="1">
    <location>
        <begin position="1731"/>
        <end position="1751"/>
    </location>
</feature>
<feature type="compositionally biased region" description="Polar residues" evidence="1">
    <location>
        <begin position="713"/>
        <end position="725"/>
    </location>
</feature>
<feature type="compositionally biased region" description="Basic and acidic residues" evidence="1">
    <location>
        <begin position="807"/>
        <end position="817"/>
    </location>
</feature>
<dbReference type="EMBL" id="PGCJ01000799">
    <property type="protein sequence ID" value="PLW20337.1"/>
    <property type="molecule type" value="Genomic_DNA"/>
</dbReference>
<feature type="compositionally biased region" description="Low complexity" evidence="1">
    <location>
        <begin position="34"/>
        <end position="61"/>
    </location>
</feature>
<feature type="compositionally biased region" description="Polar residues" evidence="1">
    <location>
        <begin position="1778"/>
        <end position="1795"/>
    </location>
</feature>
<feature type="compositionally biased region" description="Polar residues" evidence="1">
    <location>
        <begin position="739"/>
        <end position="755"/>
    </location>
</feature>
<feature type="region of interest" description="Disordered" evidence="1">
    <location>
        <begin position="631"/>
        <end position="956"/>
    </location>
</feature>
<feature type="compositionally biased region" description="Polar residues" evidence="1">
    <location>
        <begin position="1447"/>
        <end position="1465"/>
    </location>
</feature>
<feature type="compositionally biased region" description="Polar residues" evidence="1">
    <location>
        <begin position="773"/>
        <end position="793"/>
    </location>
</feature>
<feature type="compositionally biased region" description="Low complexity" evidence="1">
    <location>
        <begin position="759"/>
        <end position="770"/>
    </location>
</feature>
<feature type="region of interest" description="Disordered" evidence="1">
    <location>
        <begin position="1659"/>
        <end position="2000"/>
    </location>
</feature>
<evidence type="ECO:0000313" key="2">
    <source>
        <dbReference type="EMBL" id="PLW20337.1"/>
    </source>
</evidence>
<feature type="compositionally biased region" description="Low complexity" evidence="1">
    <location>
        <begin position="116"/>
        <end position="137"/>
    </location>
</feature>
<feature type="compositionally biased region" description="Polar residues" evidence="1">
    <location>
        <begin position="1528"/>
        <end position="1538"/>
    </location>
</feature>
<feature type="region of interest" description="Disordered" evidence="1">
    <location>
        <begin position="21"/>
        <end position="81"/>
    </location>
</feature>
<feature type="compositionally biased region" description="Low complexity" evidence="1">
    <location>
        <begin position="1087"/>
        <end position="1098"/>
    </location>
</feature>
<feature type="compositionally biased region" description="Low complexity" evidence="1">
    <location>
        <begin position="1605"/>
        <end position="1623"/>
    </location>
</feature>
<gene>
    <name evidence="2" type="ORF">PCANC_08453</name>
</gene>
<feature type="compositionally biased region" description="Polar residues" evidence="1">
    <location>
        <begin position="1562"/>
        <end position="1573"/>
    </location>
</feature>
<feature type="compositionally biased region" description="Low complexity" evidence="1">
    <location>
        <begin position="228"/>
        <end position="272"/>
    </location>
</feature>
<feature type="compositionally biased region" description="Polar residues" evidence="1">
    <location>
        <begin position="1479"/>
        <end position="1491"/>
    </location>
</feature>
<sequence length="2000" mass="209985">MEKSDPSAVTVRLTVEPTHHAIELKPIESQRTIASSDSSDSSTSLTTAATTTASLSSTADPQPAPTPSPQNTTPTQTPPLPAVSLKKFKASSLSVNKKFLSQSTTNDGKLAKNQYSASPRLSSLTSSSNPGTPGSAPRLLTGKIGLNNSILNSSGAPGSGWARTALLTSAPLSLTSSKSPELSHPTAPNLNPSHSIDSPPIRQDAHLTSKNPINAFLHAHSTSPYPHTSSLKPLIPSSSSAAIPSPANATTTSTTTAAAVPSSSSSPSPSATVPATATMAIAVSSSSSSATSSTTIAASSSPSLPSASPWVKLGNSMRGGINSLATDFPTAQEVAQHTKLKAQSMAAAVAARDKVVQDRAAASAAYNQQLLQTLDGFRGTHLDPNASHWDEMEDEDDMFGEVVEFGDGTQYKVTEVVAPAADSGPSLGNETAPSSGISQALNHKNRFPEDSRRTHPSSTEETDGMPPFLRARAELKSLFNERIGKFEPYPGKPNEKTRDNNHPQVQLLQRQRDEPNDTSSSTHYSNRLPHSTAPDIKSSDTKLIQAHRLPNHQSDSNKFIPPSRTALSQPLSHTTLPHTSAPSSQSAPIKPADNTPQLVDGQPLDPDTANQLLRYKKPDLDQVHRIEMTSAAERARKRRQEEEAARESEKERAKLKATEIEAKLKAAAEAARVAAEAAKAAQDAAKAAEKAAALDAKTKNSSKSDLSPKLLQRPSSLDQSRNSHPTRSDSKDSWRRPPSHQTENTRAPAMTSQKSIPPEAEAAVAKAKAATGPLTTTSEVSPNSLTTKISHPSDNPRPAAPLPSQKEAFKRAAEDMSNRPLVWKSKMVSASASQVKAEDGQSQPPPPPPPPSDHPSKTITIQKRSTPPTPATEPRWRPAQVTTPNSVSRADARQLPTHTQSDLIKVPQSTPAPSAASPQSEARSTSKPSSDSRASPSVPLPVHGSPHPSVAFPRSLPADKKAGFKLPEMSHLDTVMSRIKGVLEADKEARAKASIVSTPLKQSVDSRPTSVSSLTKPKDASIPASTKQRPDHQSQETPISATSLPGQTSSSPTAVYIAGRPHTLLPRQIETPTILNTSSESKVPSHSALPAPGSSSTPSGPPRIPNTLSLTPALTNPALKKASTVRKAARFDIPTSVESKPSAVSTSTSYPPAAPKWVKRDPIVFFDATRQERPLSPRPAWKAFSVRFGSGKPKPRLASHVIKSFWNPLAPTKVNVLSWDPPMPNLSPRTLSRDDLLFPKKYIRGIVVSHVQLPKNSISNLVFKAPSVPKAPSSELSTRHDGSTRGGRGRGAASVGSRGRGRGRADETTSWRRSVEQDKTSLEIDVSVPSEQAASSPTPTCPADSPQSTTAQSDPAKAGESQPGRRTKVKIPDGLKVAFHKPAHLLASTATPSGMFMVNSEITGQGVTSSQDPAPPSSQRKSPSPNRSPTQTSIPAPLTPPVATPPRSSSKPCMSGSKGSTSPWNKSPLAFSVLDSHTKNVWSQPDGQITGQPPPIGKAENSLEGIADDFPATLPRTLNDFNAEEEPSSSTSHQPAQYSSSSARKSSELTGSGGKREPNGGSPHNLQLGSSNYSDDHQPKANGLSGQHPYTNSPGGPPQYNNDASSSSNSGHMYSHHGYSSPSNFQVPPGYQLVPIGSLQSTQPTQQYPSIAGIYPGQPASAPWSPSPGPIQPNGYARSPQLYSPNTSYPSPLTSSSYPSHAHSAGLNTISDGPGFNKSPGPIAPRGSRASVPTASHLVNRQPNELSNFPPNSHPRNHPHYAPSSAKAQAAPGHNYHPSASSLDGPSSQHPSVSNTPTPAGGAGPGGYVDGSFGPFHPAAGLPPLVHLPPPTSFNQGAHHASGAGGQANHLVGPHHPHHPHAQSTLMGGPPPPHYMAHGHPFHPSHGHVPTPPGSVPHGAGNGGLRGPGTADLLHPGLAYPQPANAAPAPPHHPHLHPHHSQGPNGFAQPPRPFHSHPAASPNSGRTPAANPGPPQPNAPALASPNSASTAPFSGYPQRR</sequence>
<feature type="compositionally biased region" description="Basic and acidic residues" evidence="1">
    <location>
        <begin position="639"/>
        <end position="666"/>
    </location>
</feature>
<feature type="compositionally biased region" description="Low complexity" evidence="1">
    <location>
        <begin position="1979"/>
        <end position="1992"/>
    </location>
</feature>
<dbReference type="OrthoDB" id="2504896at2759"/>
<feature type="region of interest" description="Disordered" evidence="1">
    <location>
        <begin position="103"/>
        <end position="140"/>
    </location>
</feature>
<feature type="compositionally biased region" description="Polar residues" evidence="1">
    <location>
        <begin position="995"/>
        <end position="1015"/>
    </location>
</feature>
<evidence type="ECO:0000256" key="1">
    <source>
        <dbReference type="SAM" id="MobiDB-lite"/>
    </source>
</evidence>
<feature type="region of interest" description="Disordered" evidence="1">
    <location>
        <begin position="989"/>
        <end position="1111"/>
    </location>
</feature>
<dbReference type="STRING" id="200324.A0A2N5T4B7"/>